<dbReference type="Gene3D" id="3.40.50.2300">
    <property type="match status" value="1"/>
</dbReference>
<feature type="domain" description="Piwi" evidence="3">
    <location>
        <begin position="645"/>
        <end position="952"/>
    </location>
</feature>
<dbReference type="EMBL" id="KZ821454">
    <property type="protein sequence ID" value="PYH35933.1"/>
    <property type="molecule type" value="Genomic_DNA"/>
</dbReference>
<dbReference type="InterPro" id="IPR032473">
    <property type="entry name" value="Argonaute_Mid_dom"/>
</dbReference>
<dbReference type="Pfam" id="PF16488">
    <property type="entry name" value="ArgoL2"/>
    <property type="match status" value="1"/>
</dbReference>
<reference evidence="4" key="1">
    <citation type="submission" date="2016-12" db="EMBL/GenBank/DDBJ databases">
        <title>The genomes of Aspergillus section Nigri reveals drivers in fungal speciation.</title>
        <authorList>
            <consortium name="DOE Joint Genome Institute"/>
            <person name="Vesth T.C."/>
            <person name="Nybo J."/>
            <person name="Theobald S."/>
            <person name="Brandl J."/>
            <person name="Frisvad J.C."/>
            <person name="Nielsen K.F."/>
            <person name="Lyhne E.K."/>
            <person name="Kogle M.E."/>
            <person name="Kuo A."/>
            <person name="Riley R."/>
            <person name="Clum A."/>
            <person name="Nolan M."/>
            <person name="Lipzen A."/>
            <person name="Salamov A."/>
            <person name="Henrissat B."/>
            <person name="Wiebenga A."/>
            <person name="De Vries R.P."/>
            <person name="Grigoriev I.V."/>
            <person name="Mortensen U.H."/>
            <person name="Andersen M.R."/>
            <person name="Baker S.E."/>
        </authorList>
    </citation>
    <scope>NUCLEOTIDE SEQUENCE [LARGE SCALE GENOMIC DNA]</scope>
    <source>
        <strain evidence="4">CBS 115656</strain>
    </source>
</reference>
<feature type="region of interest" description="Disordered" evidence="1">
    <location>
        <begin position="951"/>
        <end position="973"/>
    </location>
</feature>
<dbReference type="SUPFAM" id="SSF53098">
    <property type="entry name" value="Ribonuclease H-like"/>
    <property type="match status" value="1"/>
</dbReference>
<evidence type="ECO:0000313" key="5">
    <source>
        <dbReference type="Proteomes" id="UP000247647"/>
    </source>
</evidence>
<feature type="domain" description="PAZ" evidence="2">
    <location>
        <begin position="373"/>
        <end position="472"/>
    </location>
</feature>
<dbReference type="InterPro" id="IPR036085">
    <property type="entry name" value="PAZ_dom_sf"/>
</dbReference>
<gene>
    <name evidence="4" type="ORF">BO87DRAFT_330966</name>
</gene>
<dbReference type="PROSITE" id="PS50822">
    <property type="entry name" value="PIWI"/>
    <property type="match status" value="1"/>
</dbReference>
<feature type="compositionally biased region" description="Polar residues" evidence="1">
    <location>
        <begin position="957"/>
        <end position="967"/>
    </location>
</feature>
<evidence type="ECO:0000259" key="3">
    <source>
        <dbReference type="PROSITE" id="PS50822"/>
    </source>
</evidence>
<dbReference type="InterPro" id="IPR036397">
    <property type="entry name" value="RNaseH_sf"/>
</dbReference>
<dbReference type="PROSITE" id="PS50821">
    <property type="entry name" value="PAZ"/>
    <property type="match status" value="1"/>
</dbReference>
<dbReference type="Gene3D" id="3.30.420.10">
    <property type="entry name" value="Ribonuclease H-like superfamily/Ribonuclease H"/>
    <property type="match status" value="1"/>
</dbReference>
<name>A0A318YT38_ASPNB</name>
<evidence type="ECO:0000313" key="4">
    <source>
        <dbReference type="EMBL" id="PYH35933.1"/>
    </source>
</evidence>
<sequence length="998" mass="112783">MQASKNVPLSDPALDRPRLKTDMCKNVDLPMSAFAINHLEYKYPLDLFPRVSSSSFSITLFYFPIHPCASFANHSRLSLFLFVFILSKQLSCITSLFIMDNIEAINKLPGGLRHLRIRTDEEFQKYSVPVETVPRPGFNTTGKEVELSLNAYPITKFPSRTVYQYDVHIGTGLEKFIVNKKVWNSRARRAALKSIVYDGSKLAWSMNLYKTEFNEEINLDVEEGRPVRKGIEKDKNTFRLLVRHTRTVNLAVLNAWLSGQASFDDGVLEAMNFLDHVLREHPSSRLLAIKRSFFDENGGKGELGGGVIALKGMYQSIRPAIGGRLIVNVDVSNTCFWARISLTGAALEICDARDHQHLCHLLRPKPDGYGGVTESELFQEVSRRLRKLVVAPFYGGCPVLGVRFTVKGLINGNARQYMVDIKDKATGKIDRMSVEQYFKRKYDLTLNDWALPMVEMTKKDVVYPMEVLTIQGLQRFPFKLNETQTAQMIKYAASRPSDRLETILTSKRTLAHDQDPVLNNFGLKISNTMMKSKARLLPSPAVMFGNNQRIEPGVSGRWDLRGKKFYTANPQPLQTWGIGYFPGRRNVISNDQVVRFADNFMKTYAGHGGTITRRPVIIELKEDIGEAIKKLYEGAGKANQEDPQLLLVIVPDKNSFTYTRIKKSCDCRWGVPSQVLQAGHVNRGNPQYVSNVLMKVNAKLGGVTNRAISKVQGATLRPGSMIIGADVTHPPMGVWSPSMAAVSVSKDPYGSSYFGACEANMDRIEIISRTSMEFMLAPLVREWITTIGQGRAPKYVYYFRDGVSSGQFEHVLNQEVINIKSVITQHNMNQWDGKITVVVANKRHHLRAFPKPADRNAADKNGNPLPGILIEKDVTSPHDWDFLLYSHIALQGTSRPVHYHVILDQIKHKPHELQNMIYDHCYQYIRSTTSVSLYPAIYYAHLIASRARSHEDVPASSGPQSGNTIKLTNPKPKNRPIDPKLLPIINRRNRLPWQMWYI</sequence>
<protein>
    <submittedName>
        <fullName evidence="4">Piwi-domain-containing protein</fullName>
    </submittedName>
</protein>
<dbReference type="InterPro" id="IPR003165">
    <property type="entry name" value="Piwi"/>
</dbReference>
<accession>A0A318YT38</accession>
<dbReference type="SMART" id="SM01163">
    <property type="entry name" value="DUF1785"/>
    <property type="match status" value="1"/>
</dbReference>
<dbReference type="Pfam" id="PF16487">
    <property type="entry name" value="ArgoMid"/>
    <property type="match status" value="1"/>
</dbReference>
<dbReference type="InterPro" id="IPR003100">
    <property type="entry name" value="PAZ_dom"/>
</dbReference>
<dbReference type="PANTHER" id="PTHR22891">
    <property type="entry name" value="EUKARYOTIC TRANSLATION INITIATION FACTOR 2C"/>
    <property type="match status" value="1"/>
</dbReference>
<dbReference type="CDD" id="cd04657">
    <property type="entry name" value="Piwi_ago-like"/>
    <property type="match status" value="1"/>
</dbReference>
<dbReference type="OrthoDB" id="10252740at2759"/>
<dbReference type="InterPro" id="IPR045246">
    <property type="entry name" value="Piwi_ago-like"/>
</dbReference>
<keyword evidence="5" id="KW-1185">Reference proteome</keyword>
<dbReference type="AlphaFoldDB" id="A0A318YT38"/>
<dbReference type="InterPro" id="IPR032472">
    <property type="entry name" value="ArgoL2"/>
</dbReference>
<dbReference type="InterPro" id="IPR032474">
    <property type="entry name" value="Argonaute_N"/>
</dbReference>
<dbReference type="RefSeq" id="XP_025481411.1">
    <property type="nucleotide sequence ID" value="XM_025620320.1"/>
</dbReference>
<dbReference type="Pfam" id="PF16486">
    <property type="entry name" value="ArgoN"/>
    <property type="match status" value="1"/>
</dbReference>
<dbReference type="Pfam" id="PF02171">
    <property type="entry name" value="Piwi"/>
    <property type="match status" value="1"/>
</dbReference>
<dbReference type="Proteomes" id="UP000247647">
    <property type="component" value="Unassembled WGS sequence"/>
</dbReference>
<dbReference type="SUPFAM" id="SSF101690">
    <property type="entry name" value="PAZ domain"/>
    <property type="match status" value="1"/>
</dbReference>
<organism evidence="4 5">
    <name type="scientific">Aspergillus neoniger (strain CBS 115656)</name>
    <dbReference type="NCBI Taxonomy" id="1448310"/>
    <lineage>
        <taxon>Eukaryota</taxon>
        <taxon>Fungi</taxon>
        <taxon>Dikarya</taxon>
        <taxon>Ascomycota</taxon>
        <taxon>Pezizomycotina</taxon>
        <taxon>Eurotiomycetes</taxon>
        <taxon>Eurotiomycetidae</taxon>
        <taxon>Eurotiales</taxon>
        <taxon>Aspergillaceae</taxon>
        <taxon>Aspergillus</taxon>
        <taxon>Aspergillus subgen. Circumdati</taxon>
    </lineage>
</organism>
<evidence type="ECO:0000259" key="2">
    <source>
        <dbReference type="PROSITE" id="PS50821"/>
    </source>
</evidence>
<dbReference type="InterPro" id="IPR014811">
    <property type="entry name" value="ArgoL1"/>
</dbReference>
<proteinExistence type="predicted"/>
<evidence type="ECO:0000256" key="1">
    <source>
        <dbReference type="SAM" id="MobiDB-lite"/>
    </source>
</evidence>
<dbReference type="CDD" id="cd02846">
    <property type="entry name" value="PAZ_argonaute_like"/>
    <property type="match status" value="1"/>
</dbReference>
<dbReference type="Pfam" id="PF02170">
    <property type="entry name" value="PAZ"/>
    <property type="match status" value="1"/>
</dbReference>
<dbReference type="Pfam" id="PF08699">
    <property type="entry name" value="ArgoL1"/>
    <property type="match status" value="1"/>
</dbReference>
<dbReference type="GeneID" id="37122776"/>
<dbReference type="InterPro" id="IPR012337">
    <property type="entry name" value="RNaseH-like_sf"/>
</dbReference>
<dbReference type="SMART" id="SM00950">
    <property type="entry name" value="Piwi"/>
    <property type="match status" value="1"/>
</dbReference>
<dbReference type="Gene3D" id="2.170.260.10">
    <property type="entry name" value="paz domain"/>
    <property type="match status" value="1"/>
</dbReference>
<dbReference type="GO" id="GO:0003723">
    <property type="term" value="F:RNA binding"/>
    <property type="evidence" value="ECO:0007669"/>
    <property type="project" value="InterPro"/>
</dbReference>